<evidence type="ECO:0000313" key="3">
    <source>
        <dbReference type="Proteomes" id="UP000287171"/>
    </source>
</evidence>
<keyword evidence="1" id="KW-0560">Oxidoreductase</keyword>
<dbReference type="AlphaFoldDB" id="A0A402BJZ5"/>
<dbReference type="OrthoDB" id="9808814at2"/>
<accession>A0A402BJZ5</accession>
<protein>
    <submittedName>
        <fullName evidence="2">Short-chain dehydrogenase</fullName>
    </submittedName>
</protein>
<comment type="caution">
    <text evidence="2">The sequence shown here is derived from an EMBL/GenBank/DDBJ whole genome shotgun (WGS) entry which is preliminary data.</text>
</comment>
<dbReference type="Gene3D" id="3.40.50.720">
    <property type="entry name" value="NAD(P)-binding Rossmann-like Domain"/>
    <property type="match status" value="1"/>
</dbReference>
<keyword evidence="3" id="KW-1185">Reference proteome</keyword>
<sequence>MPSVLSFEQHYGPWALVTGAASGLGKECTNQLAARGLHIVAVDVNAEKLQKQVLFLQQTYHIQARTLVLDLSTPDFLSEVQQATSDLEIGLLANIAGLSSVGPLLDVELATLQRQIMINCLAPLNLSYHFGRLMRTRGHGGIIFFSSASALQGTALVTNYAATKAYNLILAEGLWDELRGAGIDVLGFAPGATNTPGFHHAQPHYKAIPMPYMEPGPTITEAINALGKTPSKIAGRSNRAAAFLTTRILSRKQAIKMFGDNMRKLYPQHAQPITKSQKHS</sequence>
<dbReference type="InterPro" id="IPR002347">
    <property type="entry name" value="SDR_fam"/>
</dbReference>
<dbReference type="Pfam" id="PF00106">
    <property type="entry name" value="adh_short"/>
    <property type="match status" value="1"/>
</dbReference>
<dbReference type="EMBL" id="BIFT01000002">
    <property type="protein sequence ID" value="GCE31677.1"/>
    <property type="molecule type" value="Genomic_DNA"/>
</dbReference>
<organism evidence="2 3">
    <name type="scientific">Dictyobacter alpinus</name>
    <dbReference type="NCBI Taxonomy" id="2014873"/>
    <lineage>
        <taxon>Bacteria</taxon>
        <taxon>Bacillati</taxon>
        <taxon>Chloroflexota</taxon>
        <taxon>Ktedonobacteria</taxon>
        <taxon>Ktedonobacterales</taxon>
        <taxon>Dictyobacteraceae</taxon>
        <taxon>Dictyobacter</taxon>
    </lineage>
</organism>
<gene>
    <name evidence="2" type="ORF">KDA_71610</name>
</gene>
<dbReference type="InterPro" id="IPR051019">
    <property type="entry name" value="VLCFA-Steroid_DH"/>
</dbReference>
<dbReference type="PANTHER" id="PTHR43899">
    <property type="entry name" value="RH59310P"/>
    <property type="match status" value="1"/>
</dbReference>
<name>A0A402BJZ5_9CHLR</name>
<evidence type="ECO:0000256" key="1">
    <source>
        <dbReference type="ARBA" id="ARBA00023002"/>
    </source>
</evidence>
<dbReference type="PANTHER" id="PTHR43899:SF4">
    <property type="entry name" value="17 BETA-HYDROXYSTEROID DEHYDROGENASE TYPE 3"/>
    <property type="match status" value="1"/>
</dbReference>
<reference evidence="3" key="1">
    <citation type="submission" date="2018-12" db="EMBL/GenBank/DDBJ databases">
        <title>Tengunoibacter tsumagoiensis gen. nov., sp. nov., Dictyobacter kobayashii sp. nov., D. alpinus sp. nov., and D. joshuensis sp. nov. and description of Dictyobacteraceae fam. nov. within the order Ktedonobacterales isolated from Tengu-no-mugimeshi.</title>
        <authorList>
            <person name="Wang C.M."/>
            <person name="Zheng Y."/>
            <person name="Sakai Y."/>
            <person name="Toyoda A."/>
            <person name="Minakuchi Y."/>
            <person name="Abe K."/>
            <person name="Yokota A."/>
            <person name="Yabe S."/>
        </authorList>
    </citation>
    <scope>NUCLEOTIDE SEQUENCE [LARGE SCALE GENOMIC DNA]</scope>
    <source>
        <strain evidence="3">Uno16</strain>
    </source>
</reference>
<proteinExistence type="predicted"/>
<dbReference type="PRINTS" id="PR00081">
    <property type="entry name" value="GDHRDH"/>
</dbReference>
<dbReference type="Proteomes" id="UP000287171">
    <property type="component" value="Unassembled WGS sequence"/>
</dbReference>
<dbReference type="CDD" id="cd05233">
    <property type="entry name" value="SDR_c"/>
    <property type="match status" value="1"/>
</dbReference>
<dbReference type="GO" id="GO:0016491">
    <property type="term" value="F:oxidoreductase activity"/>
    <property type="evidence" value="ECO:0007669"/>
    <property type="project" value="UniProtKB-KW"/>
</dbReference>
<dbReference type="RefSeq" id="WP_126631617.1">
    <property type="nucleotide sequence ID" value="NZ_BIFT01000002.1"/>
</dbReference>
<evidence type="ECO:0000313" key="2">
    <source>
        <dbReference type="EMBL" id="GCE31677.1"/>
    </source>
</evidence>
<dbReference type="SUPFAM" id="SSF51735">
    <property type="entry name" value="NAD(P)-binding Rossmann-fold domains"/>
    <property type="match status" value="1"/>
</dbReference>
<dbReference type="InterPro" id="IPR036291">
    <property type="entry name" value="NAD(P)-bd_dom_sf"/>
</dbReference>